<evidence type="ECO:0000259" key="3">
    <source>
        <dbReference type="Pfam" id="PF03544"/>
    </source>
</evidence>
<sequence>MSKLNINNKEWLELVFEGKNKAYGAYQLRKEDGNTSTKAFLSGISVITSIAALPIILSSFKDKPVITNTNNDLGNITITAVHLPKKEVQKKIEKQLTQIKKAEVTTLKTHDLINPKVVASSKTTENDFKKPEDIGKNTSENPLAAQGSPSGNLQGNTVEATPLPKKISDPIPEGPLTPAILEKSPEFPGGLDAFLKIISSRFQTPEIEENNTIKILVYFIVEPDGSITNITVPRNPGFNLDKEAIRVLKSIKTKWEPGIYQGQAVRTQYSLPITIQIN</sequence>
<feature type="domain" description="TonB C-terminal" evidence="3">
    <location>
        <begin position="215"/>
        <end position="273"/>
    </location>
</feature>
<dbReference type="InterPro" id="IPR051045">
    <property type="entry name" value="TonB-dependent_transducer"/>
</dbReference>
<dbReference type="SUPFAM" id="SSF74653">
    <property type="entry name" value="TolA/TonB C-terminal domain"/>
    <property type="match status" value="1"/>
</dbReference>
<name>A0A246GC67_9FLAO</name>
<keyword evidence="2" id="KW-1133">Transmembrane helix</keyword>
<dbReference type="GO" id="GO:0055085">
    <property type="term" value="P:transmembrane transport"/>
    <property type="evidence" value="ECO:0007669"/>
    <property type="project" value="InterPro"/>
</dbReference>
<dbReference type="Gene3D" id="3.30.1150.10">
    <property type="match status" value="1"/>
</dbReference>
<organism evidence="4 5">
    <name type="scientific">Flavobacterium columnare</name>
    <dbReference type="NCBI Taxonomy" id="996"/>
    <lineage>
        <taxon>Bacteria</taxon>
        <taxon>Pseudomonadati</taxon>
        <taxon>Bacteroidota</taxon>
        <taxon>Flavobacteriia</taxon>
        <taxon>Flavobacteriales</taxon>
        <taxon>Flavobacteriaceae</taxon>
        <taxon>Flavobacterium</taxon>
    </lineage>
</organism>
<evidence type="ECO:0000256" key="1">
    <source>
        <dbReference type="SAM" id="MobiDB-lite"/>
    </source>
</evidence>
<gene>
    <name evidence="4" type="ORF">BWK62_04605</name>
</gene>
<feature type="compositionally biased region" description="Polar residues" evidence="1">
    <location>
        <begin position="136"/>
        <end position="159"/>
    </location>
</feature>
<dbReference type="InterPro" id="IPR037682">
    <property type="entry name" value="TonB_C"/>
</dbReference>
<proteinExistence type="predicted"/>
<evidence type="ECO:0000313" key="4">
    <source>
        <dbReference type="EMBL" id="OWP78605.1"/>
    </source>
</evidence>
<reference evidence="4 5" key="1">
    <citation type="journal article" date="2017" name="Infect. Genet. Evol.">
        <title>Comparative genome analysis of fish pathogen Flavobacterium columnare reveals extensive sequence diversity within the species.</title>
        <authorList>
            <person name="Kayansamruaj P."/>
            <person name="Dong H.T."/>
            <person name="Hirono I."/>
            <person name="Kondo H."/>
            <person name="Senapin S."/>
            <person name="Rodkhum C."/>
        </authorList>
    </citation>
    <scope>NUCLEOTIDE SEQUENCE [LARGE SCALE GENOMIC DNA]</scope>
    <source>
        <strain evidence="4 5">1214</strain>
    </source>
</reference>
<feature type="compositionally biased region" description="Basic and acidic residues" evidence="1">
    <location>
        <begin position="124"/>
        <end position="135"/>
    </location>
</feature>
<dbReference type="EMBL" id="MTCY01000009">
    <property type="protein sequence ID" value="OWP78605.1"/>
    <property type="molecule type" value="Genomic_DNA"/>
</dbReference>
<keyword evidence="2" id="KW-0812">Transmembrane</keyword>
<dbReference type="GO" id="GO:0098797">
    <property type="term" value="C:plasma membrane protein complex"/>
    <property type="evidence" value="ECO:0007669"/>
    <property type="project" value="TreeGrafter"/>
</dbReference>
<dbReference type="GO" id="GO:0031992">
    <property type="term" value="F:energy transducer activity"/>
    <property type="evidence" value="ECO:0007669"/>
    <property type="project" value="TreeGrafter"/>
</dbReference>
<dbReference type="PANTHER" id="PTHR33446">
    <property type="entry name" value="PROTEIN TONB-RELATED"/>
    <property type="match status" value="1"/>
</dbReference>
<dbReference type="PANTHER" id="PTHR33446:SF2">
    <property type="entry name" value="PROTEIN TONB"/>
    <property type="match status" value="1"/>
</dbReference>
<evidence type="ECO:0000256" key="2">
    <source>
        <dbReference type="SAM" id="Phobius"/>
    </source>
</evidence>
<feature type="region of interest" description="Disordered" evidence="1">
    <location>
        <begin position="118"/>
        <end position="171"/>
    </location>
</feature>
<dbReference type="Pfam" id="PF03544">
    <property type="entry name" value="TonB_C"/>
    <property type="match status" value="1"/>
</dbReference>
<dbReference type="Proteomes" id="UP000198034">
    <property type="component" value="Unassembled WGS sequence"/>
</dbReference>
<protein>
    <recommendedName>
        <fullName evidence="3">TonB C-terminal domain-containing protein</fullName>
    </recommendedName>
</protein>
<feature type="transmembrane region" description="Helical" evidence="2">
    <location>
        <begin position="39"/>
        <end position="60"/>
    </location>
</feature>
<keyword evidence="2" id="KW-0472">Membrane</keyword>
<evidence type="ECO:0000313" key="5">
    <source>
        <dbReference type="Proteomes" id="UP000198034"/>
    </source>
</evidence>
<dbReference type="AlphaFoldDB" id="A0A246GC67"/>
<accession>A0A246GC67</accession>
<comment type="caution">
    <text evidence="4">The sequence shown here is derived from an EMBL/GenBank/DDBJ whole genome shotgun (WGS) entry which is preliminary data.</text>
</comment>